<protein>
    <recommendedName>
        <fullName evidence="3">BTB domain-containing protein</fullName>
    </recommendedName>
</protein>
<accession>A0A835XYL8</accession>
<evidence type="ECO:0000313" key="4">
    <source>
        <dbReference type="EMBL" id="KAG2492007.1"/>
    </source>
</evidence>
<dbReference type="OrthoDB" id="525735at2759"/>
<proteinExistence type="predicted"/>
<sequence>MAASAIEKQPSGLITLLTADGAELHVDKELLCSSSKFFAGMLTTCDTTRLHVEETRDTMELVLSVMRGTPPAATFDTRSAACWAAYKRVLIVADKYDMSLVKERCEKWLVSRCLRGRMRELQTFRFQDVAEGFEWLGICQKFDLRDLGWYCAYDLGSQLAAGAWQRPAPECLEAVTCPELLKTIIEAAQAAARERERQAGAGGSGGAGAAGRAGGAEAAEGAAGGAE</sequence>
<gene>
    <name evidence="4" type="ORF">HYH03_009737</name>
</gene>
<comment type="caution">
    <text evidence="4">The sequence shown here is derived from an EMBL/GenBank/DDBJ whole genome shotgun (WGS) entry which is preliminary data.</text>
</comment>
<feature type="domain" description="BTB" evidence="3">
    <location>
        <begin position="13"/>
        <end position="113"/>
    </location>
</feature>
<dbReference type="Pfam" id="PF00651">
    <property type="entry name" value="BTB"/>
    <property type="match status" value="1"/>
</dbReference>
<dbReference type="Gene3D" id="3.30.710.10">
    <property type="entry name" value="Potassium Channel Kv1.1, Chain A"/>
    <property type="match status" value="1"/>
</dbReference>
<organism evidence="4 5">
    <name type="scientific">Edaphochlamys debaryana</name>
    <dbReference type="NCBI Taxonomy" id="47281"/>
    <lineage>
        <taxon>Eukaryota</taxon>
        <taxon>Viridiplantae</taxon>
        <taxon>Chlorophyta</taxon>
        <taxon>core chlorophytes</taxon>
        <taxon>Chlorophyceae</taxon>
        <taxon>CS clade</taxon>
        <taxon>Chlamydomonadales</taxon>
        <taxon>Chlamydomonadales incertae sedis</taxon>
        <taxon>Edaphochlamys</taxon>
    </lineage>
</organism>
<evidence type="ECO:0000256" key="1">
    <source>
        <dbReference type="ARBA" id="ARBA00004906"/>
    </source>
</evidence>
<keyword evidence="5" id="KW-1185">Reference proteome</keyword>
<reference evidence="4" key="1">
    <citation type="journal article" date="2020" name="bioRxiv">
        <title>Comparative genomics of Chlamydomonas.</title>
        <authorList>
            <person name="Craig R.J."/>
            <person name="Hasan A.R."/>
            <person name="Ness R.W."/>
            <person name="Keightley P.D."/>
        </authorList>
    </citation>
    <scope>NUCLEOTIDE SEQUENCE</scope>
    <source>
        <strain evidence="4">CCAP 11/70</strain>
    </source>
</reference>
<dbReference type="SMART" id="SM00225">
    <property type="entry name" value="BTB"/>
    <property type="match status" value="1"/>
</dbReference>
<name>A0A835XYL8_9CHLO</name>
<dbReference type="InterPro" id="IPR011333">
    <property type="entry name" value="SKP1/BTB/POZ_sf"/>
</dbReference>
<dbReference type="Proteomes" id="UP000612055">
    <property type="component" value="Unassembled WGS sequence"/>
</dbReference>
<comment type="pathway">
    <text evidence="1">Protein modification; protein ubiquitination.</text>
</comment>
<dbReference type="SUPFAM" id="SSF54695">
    <property type="entry name" value="POZ domain"/>
    <property type="match status" value="1"/>
</dbReference>
<feature type="compositionally biased region" description="Gly residues" evidence="2">
    <location>
        <begin position="200"/>
        <end position="214"/>
    </location>
</feature>
<evidence type="ECO:0000313" key="5">
    <source>
        <dbReference type="Proteomes" id="UP000612055"/>
    </source>
</evidence>
<dbReference type="AlphaFoldDB" id="A0A835XYL8"/>
<feature type="region of interest" description="Disordered" evidence="2">
    <location>
        <begin position="195"/>
        <end position="227"/>
    </location>
</feature>
<evidence type="ECO:0000259" key="3">
    <source>
        <dbReference type="SMART" id="SM00225"/>
    </source>
</evidence>
<dbReference type="InterPro" id="IPR000210">
    <property type="entry name" value="BTB/POZ_dom"/>
</dbReference>
<dbReference type="EMBL" id="JAEHOE010000048">
    <property type="protein sequence ID" value="KAG2492007.1"/>
    <property type="molecule type" value="Genomic_DNA"/>
</dbReference>
<evidence type="ECO:0000256" key="2">
    <source>
        <dbReference type="SAM" id="MobiDB-lite"/>
    </source>
</evidence>